<gene>
    <name evidence="6" type="ORF">DFJ66_0200</name>
</gene>
<dbReference type="InterPro" id="IPR050204">
    <property type="entry name" value="AraC_XylS_family_regulators"/>
</dbReference>
<dbReference type="InterPro" id="IPR002818">
    <property type="entry name" value="DJ-1/PfpI"/>
</dbReference>
<evidence type="ECO:0000313" key="6">
    <source>
        <dbReference type="EMBL" id="RKT67032.1"/>
    </source>
</evidence>
<dbReference type="Pfam" id="PF01965">
    <property type="entry name" value="DJ-1_PfpI"/>
    <property type="match status" value="1"/>
</dbReference>
<dbReference type="GO" id="GO:0043565">
    <property type="term" value="F:sequence-specific DNA binding"/>
    <property type="evidence" value="ECO:0007669"/>
    <property type="project" value="InterPro"/>
</dbReference>
<reference evidence="6 7" key="1">
    <citation type="submission" date="2018-10" db="EMBL/GenBank/DDBJ databases">
        <title>Sequencing the genomes of 1000 actinobacteria strains.</title>
        <authorList>
            <person name="Klenk H.-P."/>
        </authorList>
    </citation>
    <scope>NUCLEOTIDE SEQUENCE [LARGE SCALE GENOMIC DNA]</scope>
    <source>
        <strain evidence="6 7">DSM 43911</strain>
    </source>
</reference>
<keyword evidence="2" id="KW-0238">DNA-binding</keyword>
<evidence type="ECO:0000256" key="1">
    <source>
        <dbReference type="ARBA" id="ARBA00023015"/>
    </source>
</evidence>
<feature type="region of interest" description="Disordered" evidence="4">
    <location>
        <begin position="279"/>
        <end position="305"/>
    </location>
</feature>
<dbReference type="RefSeq" id="WP_121217034.1">
    <property type="nucleotide sequence ID" value="NZ_JBIUBA010000032.1"/>
</dbReference>
<dbReference type="PROSITE" id="PS01124">
    <property type="entry name" value="HTH_ARAC_FAMILY_2"/>
    <property type="match status" value="1"/>
</dbReference>
<evidence type="ECO:0000256" key="3">
    <source>
        <dbReference type="ARBA" id="ARBA00023163"/>
    </source>
</evidence>
<feature type="compositionally biased region" description="Basic and acidic residues" evidence="4">
    <location>
        <begin position="279"/>
        <end position="299"/>
    </location>
</feature>
<dbReference type="SMART" id="SM00342">
    <property type="entry name" value="HTH_ARAC"/>
    <property type="match status" value="1"/>
</dbReference>
<dbReference type="GO" id="GO:0003700">
    <property type="term" value="F:DNA-binding transcription factor activity"/>
    <property type="evidence" value="ECO:0007669"/>
    <property type="project" value="InterPro"/>
</dbReference>
<dbReference type="EMBL" id="RBXR01000001">
    <property type="protein sequence ID" value="RKT67032.1"/>
    <property type="molecule type" value="Genomic_DNA"/>
</dbReference>
<dbReference type="Proteomes" id="UP000272729">
    <property type="component" value="Unassembled WGS sequence"/>
</dbReference>
<accession>A0A495WZB3</accession>
<protein>
    <submittedName>
        <fullName evidence="6">Transcriptional regulator GlxA family with amidase domain</fullName>
    </submittedName>
</protein>
<dbReference type="InterPro" id="IPR018060">
    <property type="entry name" value="HTH_AraC"/>
</dbReference>
<evidence type="ECO:0000256" key="2">
    <source>
        <dbReference type="ARBA" id="ARBA00023125"/>
    </source>
</evidence>
<dbReference type="Gene3D" id="3.40.50.880">
    <property type="match status" value="1"/>
</dbReference>
<dbReference type="PANTHER" id="PTHR46796">
    <property type="entry name" value="HTH-TYPE TRANSCRIPTIONAL ACTIVATOR RHAS-RELATED"/>
    <property type="match status" value="1"/>
</dbReference>
<dbReference type="OrthoDB" id="3660033at2"/>
<evidence type="ECO:0000313" key="7">
    <source>
        <dbReference type="Proteomes" id="UP000272729"/>
    </source>
</evidence>
<sequence length="305" mass="32537">MTSVRVLAPEGAMRSSVAITFDVLDTANRVRARTFTLVDGEADLVVLPGLGLTSGAEVRDFLARADAVAAGRVLTDAVARGAEVATSCSGAFLPAALGLLDGRRATTSWWLAPLFRRLHPAVDLDADALVVRDGPITTAGAAMAHLDLMLTLVARHGGADLADRCARYLLADVRAGQSNYMALGFLTASDPDVAAAERWARAHLEEDVSVADLAAAVGLSTRTFARRVERATGHSPVRFLQRLRVETALDLLTTTDLPVADIARRVGYADPTTLRRVLRRDTGRSPRDLRGHAGGDRTSRRAKLV</sequence>
<dbReference type="SUPFAM" id="SSF52317">
    <property type="entry name" value="Class I glutamine amidotransferase-like"/>
    <property type="match status" value="1"/>
</dbReference>
<dbReference type="SUPFAM" id="SSF46689">
    <property type="entry name" value="Homeodomain-like"/>
    <property type="match status" value="2"/>
</dbReference>
<organism evidence="6 7">
    <name type="scientific">Saccharothrix variisporea</name>
    <dbReference type="NCBI Taxonomy" id="543527"/>
    <lineage>
        <taxon>Bacteria</taxon>
        <taxon>Bacillati</taxon>
        <taxon>Actinomycetota</taxon>
        <taxon>Actinomycetes</taxon>
        <taxon>Pseudonocardiales</taxon>
        <taxon>Pseudonocardiaceae</taxon>
        <taxon>Saccharothrix</taxon>
    </lineage>
</organism>
<name>A0A495WZB3_9PSEU</name>
<keyword evidence="1" id="KW-0805">Transcription regulation</keyword>
<evidence type="ECO:0000259" key="5">
    <source>
        <dbReference type="PROSITE" id="PS01124"/>
    </source>
</evidence>
<keyword evidence="7" id="KW-1185">Reference proteome</keyword>
<evidence type="ECO:0000256" key="4">
    <source>
        <dbReference type="SAM" id="MobiDB-lite"/>
    </source>
</evidence>
<dbReference type="Gene3D" id="1.10.10.60">
    <property type="entry name" value="Homeodomain-like"/>
    <property type="match status" value="1"/>
</dbReference>
<dbReference type="AlphaFoldDB" id="A0A495WZB3"/>
<dbReference type="InterPro" id="IPR029062">
    <property type="entry name" value="Class_I_gatase-like"/>
</dbReference>
<feature type="domain" description="HTH araC/xylS-type" evidence="5">
    <location>
        <begin position="194"/>
        <end position="292"/>
    </location>
</feature>
<dbReference type="Pfam" id="PF12833">
    <property type="entry name" value="HTH_18"/>
    <property type="match status" value="1"/>
</dbReference>
<proteinExistence type="predicted"/>
<dbReference type="InterPro" id="IPR009057">
    <property type="entry name" value="Homeodomain-like_sf"/>
</dbReference>
<comment type="caution">
    <text evidence="6">The sequence shown here is derived from an EMBL/GenBank/DDBJ whole genome shotgun (WGS) entry which is preliminary data.</text>
</comment>
<keyword evidence="3" id="KW-0804">Transcription</keyword>